<dbReference type="Gene3D" id="3.60.15.10">
    <property type="entry name" value="Ribonuclease Z/Hydroxyacylglutathione hydrolase-like"/>
    <property type="match status" value="1"/>
</dbReference>
<dbReference type="Pfam" id="PF00753">
    <property type="entry name" value="Lactamase_B"/>
    <property type="match status" value="1"/>
</dbReference>
<accession>A0A5Q0H0F4</accession>
<evidence type="ECO:0000313" key="2">
    <source>
        <dbReference type="EMBL" id="QFZ19250.1"/>
    </source>
</evidence>
<dbReference type="KEGG" id="ssyi:EKG83_18995"/>
<proteinExistence type="predicted"/>
<dbReference type="InterPro" id="IPR001279">
    <property type="entry name" value="Metallo-B-lactamas"/>
</dbReference>
<sequence length="95" mass="9534">MGIIDVVPGPRVLCFPVGQACAWEGADGLTVVDPGTAGYAAGIAAPGPVARIVLTHFHHDHTGSAAEPRALTGAPVVARVLEAPVVRGDAPAPRP</sequence>
<keyword evidence="2" id="KW-0378">Hydrolase</keyword>
<dbReference type="InterPro" id="IPR036866">
    <property type="entry name" value="RibonucZ/Hydroxyglut_hydro"/>
</dbReference>
<reference evidence="3" key="1">
    <citation type="journal article" date="2021" name="Curr. Microbiol.">
        <title>Complete genome of nocamycin-producing strain Saccharothrix syringae NRRL B-16468 reveals the biosynthetic potential for secondary metabolites.</title>
        <authorList>
            <person name="Mo X."/>
            <person name="Yang S."/>
        </authorList>
    </citation>
    <scope>NUCLEOTIDE SEQUENCE [LARGE SCALE GENOMIC DNA]</scope>
    <source>
        <strain evidence="3">ATCC 51364 / DSM 43886 / JCM 6844 / KCTC 9398 / NBRC 14523 / NRRL B-16468 / INA 2240</strain>
    </source>
</reference>
<dbReference type="Proteomes" id="UP000325787">
    <property type="component" value="Chromosome"/>
</dbReference>
<dbReference type="EMBL" id="CP034550">
    <property type="protein sequence ID" value="QFZ19250.1"/>
    <property type="molecule type" value="Genomic_DNA"/>
</dbReference>
<feature type="domain" description="Metallo-beta-lactamase" evidence="1">
    <location>
        <begin position="25"/>
        <end position="91"/>
    </location>
</feature>
<dbReference type="RefSeq" id="WP_153278214.1">
    <property type="nucleotide sequence ID" value="NZ_CP034550.1"/>
</dbReference>
<name>A0A5Q0H0F4_SACSY</name>
<keyword evidence="3" id="KW-1185">Reference proteome</keyword>
<organism evidence="2 3">
    <name type="scientific">Saccharothrix syringae</name>
    <name type="common">Nocardiopsis syringae</name>
    <dbReference type="NCBI Taxonomy" id="103733"/>
    <lineage>
        <taxon>Bacteria</taxon>
        <taxon>Bacillati</taxon>
        <taxon>Actinomycetota</taxon>
        <taxon>Actinomycetes</taxon>
        <taxon>Pseudonocardiales</taxon>
        <taxon>Pseudonocardiaceae</taxon>
        <taxon>Saccharothrix</taxon>
    </lineage>
</organism>
<evidence type="ECO:0000313" key="3">
    <source>
        <dbReference type="Proteomes" id="UP000325787"/>
    </source>
</evidence>
<dbReference type="GO" id="GO:0016787">
    <property type="term" value="F:hydrolase activity"/>
    <property type="evidence" value="ECO:0007669"/>
    <property type="project" value="UniProtKB-KW"/>
</dbReference>
<dbReference type="SUPFAM" id="SSF56281">
    <property type="entry name" value="Metallo-hydrolase/oxidoreductase"/>
    <property type="match status" value="1"/>
</dbReference>
<protein>
    <submittedName>
        <fullName evidence="2">MBL fold metallo-hydrolase</fullName>
    </submittedName>
</protein>
<dbReference type="OrthoDB" id="2971563at2"/>
<dbReference type="AlphaFoldDB" id="A0A5Q0H0F4"/>
<evidence type="ECO:0000259" key="1">
    <source>
        <dbReference type="Pfam" id="PF00753"/>
    </source>
</evidence>
<gene>
    <name evidence="2" type="ORF">EKG83_18995</name>
</gene>